<organism evidence="1">
    <name type="scientific">Klebsiella pneumoniae</name>
    <dbReference type="NCBI Taxonomy" id="573"/>
    <lineage>
        <taxon>Bacteria</taxon>
        <taxon>Pseudomonadati</taxon>
        <taxon>Pseudomonadota</taxon>
        <taxon>Gammaproteobacteria</taxon>
        <taxon>Enterobacterales</taxon>
        <taxon>Enterobacteriaceae</taxon>
        <taxon>Klebsiella/Raoultella group</taxon>
        <taxon>Klebsiella</taxon>
        <taxon>Klebsiella pneumoniae complex</taxon>
    </lineage>
</organism>
<proteinExistence type="predicted"/>
<evidence type="ECO:0000313" key="1">
    <source>
        <dbReference type="EMBL" id="ARQ20481.1"/>
    </source>
</evidence>
<dbReference type="EMBL" id="KY751926">
    <property type="protein sequence ID" value="ARQ20481.1"/>
    <property type="molecule type" value="Genomic_DNA"/>
</dbReference>
<gene>
    <name evidence="1" type="primary">yffN</name>
</gene>
<dbReference type="RefSeq" id="WP_000683389.1">
    <property type="nucleotide sequence ID" value="NZ_KY751926.1"/>
</dbReference>
<accession>A0A1X9QD61</accession>
<name>A0A1X9QD61_KLEPN</name>
<dbReference type="AlphaFoldDB" id="A0A1X9QD61"/>
<sequence length="122" mass="13778">MKHVFKYLDFAEDREHAESVATKELKLDHVEKFAIRDLANDIKERGCVELVQPGGFDELVQIYEAGGDGIEPLNCGIESRKVAIAALLRVMREPDFQCLEMVHEIIRIARDLEAPVDAPLDC</sequence>
<keyword evidence="1" id="KW-0614">Plasmid</keyword>
<geneLocation type="plasmid" evidence="1">
    <name>pHK02-026</name>
</geneLocation>
<reference evidence="1" key="1">
    <citation type="submission" date="2017-03" db="EMBL/GenBank/DDBJ databases">
        <title>Diverse plasmids bearing blaCTX-M-15 in Klebsiella pneumoniae ST11 isolates from several Asian countries.</title>
        <authorList>
            <person name="Kim S.Y."/>
        </authorList>
    </citation>
    <scope>NUCLEOTIDE SEQUENCE</scope>
    <source>
        <strain evidence="1">HK02-026</strain>
        <plasmid evidence="1">pHK02-026</plasmid>
    </source>
</reference>
<dbReference type="SMR" id="A0A1X9QD61"/>
<protein>
    <submittedName>
        <fullName evidence="1">CPZ-55 prophage</fullName>
    </submittedName>
</protein>